<proteinExistence type="predicted"/>
<reference evidence="2" key="1">
    <citation type="journal article" date="2019" name="Int. J. Syst. Evol. Microbiol.">
        <title>The Global Catalogue of Microorganisms (GCM) 10K type strain sequencing project: providing services to taxonomists for standard genome sequencing and annotation.</title>
        <authorList>
            <consortium name="The Broad Institute Genomics Platform"/>
            <consortium name="The Broad Institute Genome Sequencing Center for Infectious Disease"/>
            <person name="Wu L."/>
            <person name="Ma J."/>
        </authorList>
    </citation>
    <scope>NUCLEOTIDE SEQUENCE [LARGE SCALE GENOMIC DNA]</scope>
    <source>
        <strain evidence="2">CCUG 36916</strain>
    </source>
</reference>
<dbReference type="RefSeq" id="WP_192282382.1">
    <property type="nucleotide sequence ID" value="NZ_JBHSTT010000060.1"/>
</dbReference>
<evidence type="ECO:0000313" key="1">
    <source>
        <dbReference type="EMBL" id="MFC6391131.1"/>
    </source>
</evidence>
<comment type="caution">
    <text evidence="1">The sequence shown here is derived from an EMBL/GenBank/DDBJ whole genome shotgun (WGS) entry which is preliminary data.</text>
</comment>
<gene>
    <name evidence="1" type="ORF">ACFQDP_17590</name>
</gene>
<sequence length="101" mass="11017">MGRCAIRSGSAARLGIVIATELPFADEIDRRLAEREDEREDELRAIVSAATSRTRRQAPASPQPSIAEVFRANGIIPRSFRIIDGIDVDDLAGTLAELDRA</sequence>
<name>A0ABW1WS86_9HYPH</name>
<protein>
    <submittedName>
        <fullName evidence="1">Uncharacterized protein</fullName>
    </submittedName>
</protein>
<dbReference type="EMBL" id="JBHSTT010000060">
    <property type="protein sequence ID" value="MFC6391131.1"/>
    <property type="molecule type" value="Genomic_DNA"/>
</dbReference>
<dbReference type="Proteomes" id="UP001596237">
    <property type="component" value="Unassembled WGS sequence"/>
</dbReference>
<accession>A0ABW1WS86</accession>
<keyword evidence="2" id="KW-1185">Reference proteome</keyword>
<organism evidence="1 2">
    <name type="scientific">Methylorubrum zatmanii</name>
    <dbReference type="NCBI Taxonomy" id="29429"/>
    <lineage>
        <taxon>Bacteria</taxon>
        <taxon>Pseudomonadati</taxon>
        <taxon>Pseudomonadota</taxon>
        <taxon>Alphaproteobacteria</taxon>
        <taxon>Hyphomicrobiales</taxon>
        <taxon>Methylobacteriaceae</taxon>
        <taxon>Methylorubrum</taxon>
    </lineage>
</organism>
<evidence type="ECO:0000313" key="2">
    <source>
        <dbReference type="Proteomes" id="UP001596237"/>
    </source>
</evidence>